<evidence type="ECO:0000256" key="5">
    <source>
        <dbReference type="ARBA" id="ARBA00022481"/>
    </source>
</evidence>
<accession>A0A8S1HJ74</accession>
<dbReference type="Proteomes" id="UP000835052">
    <property type="component" value="Unassembled WGS sequence"/>
</dbReference>
<evidence type="ECO:0000256" key="12">
    <source>
        <dbReference type="SAM" id="MobiDB-lite"/>
    </source>
</evidence>
<dbReference type="PROSITE" id="PS50058">
    <property type="entry name" value="G_PROTEIN_GAMMA"/>
    <property type="match status" value="1"/>
</dbReference>
<keyword evidence="6 11" id="KW-0472">Membrane</keyword>
<comment type="subunit">
    <text evidence="11">G proteins are composed of 3 units; alpha, beta and gamma.</text>
</comment>
<dbReference type="Gene3D" id="4.10.260.10">
    <property type="entry name" value="Transducin (heterotrimeric G protein), gamma chain"/>
    <property type="match status" value="1"/>
</dbReference>
<sequence length="181" mass="21135">MESRRQGRSSSNLDNKGFRSISACPSRVINPQKTTHGAAVVHSHKLSAMQNEYPGTFPWLSKKEKQERKEDEDYYLKLSQLDLNTDYAQTHQHQKRRRQTEKKREREYIITVQTTDVEMERAKAITNQLQLEVKINREKVSVVSKDLIEFCEQNKEKDVLVTGVTDELNNPFHEKKTCSLL</sequence>
<dbReference type="InterPro" id="IPR015898">
    <property type="entry name" value="G-protein_gamma-like_dom"/>
</dbReference>
<proteinExistence type="inferred from homology"/>
<dbReference type="GO" id="GO:0005834">
    <property type="term" value="C:heterotrimeric G-protein complex"/>
    <property type="evidence" value="ECO:0007669"/>
    <property type="project" value="InterPro"/>
</dbReference>
<dbReference type="SUPFAM" id="SSF48670">
    <property type="entry name" value="Transducin (heterotrimeric G protein), gamma chain"/>
    <property type="match status" value="1"/>
</dbReference>
<evidence type="ECO:0000313" key="14">
    <source>
        <dbReference type="EMBL" id="CAD6193270.1"/>
    </source>
</evidence>
<keyword evidence="5" id="KW-0488">Methylation</keyword>
<keyword evidence="8 11" id="KW-0449">Lipoprotein</keyword>
<comment type="subunit">
    <text evidence="10">G proteins are composed of 3 units, alpha, beta and gamma. Interacts with gpb-1 and gpb-2.</text>
</comment>
<evidence type="ECO:0000256" key="4">
    <source>
        <dbReference type="ARBA" id="ARBA00022475"/>
    </source>
</evidence>
<feature type="region of interest" description="Disordered" evidence="12">
    <location>
        <begin position="1"/>
        <end position="30"/>
    </location>
</feature>
<dbReference type="AlphaFoldDB" id="A0A8S1HJ74"/>
<comment type="subcellular location">
    <subcellularLocation>
        <location evidence="1 11">Cell membrane</location>
        <topology evidence="1 11">Lipid-anchor</topology>
        <orientation evidence="1 11">Cytoplasmic side</orientation>
    </subcellularLocation>
</comment>
<comment type="similarity">
    <text evidence="2 11">Belongs to the G protein gamma family.</text>
</comment>
<dbReference type="GO" id="GO:0007186">
    <property type="term" value="P:G protein-coupled receptor signaling pathway"/>
    <property type="evidence" value="ECO:0007669"/>
    <property type="project" value="InterPro"/>
</dbReference>
<dbReference type="SMART" id="SM01224">
    <property type="entry name" value="G_gamma"/>
    <property type="match status" value="1"/>
</dbReference>
<dbReference type="OrthoDB" id="6264244at2759"/>
<comment type="function">
    <text evidence="11">Guanine nucleotide-binding proteins (G proteins) are involved as a modulator or transducer in various transmembrane signaling systems. The beta and gamma chains are required for the GTPase activity, for replacement of GDP by GTP, and for G protein-effector interaction.</text>
</comment>
<evidence type="ECO:0000256" key="2">
    <source>
        <dbReference type="ARBA" id="ARBA00007431"/>
    </source>
</evidence>
<dbReference type="InterPro" id="IPR036284">
    <property type="entry name" value="GGL_sf"/>
</dbReference>
<reference evidence="14" key="1">
    <citation type="submission" date="2020-10" db="EMBL/GenBank/DDBJ databases">
        <authorList>
            <person name="Kikuchi T."/>
        </authorList>
    </citation>
    <scope>NUCLEOTIDE SEQUENCE</scope>
    <source>
        <strain evidence="14">NKZ352</strain>
    </source>
</reference>
<keyword evidence="7 11" id="KW-0807">Transducer</keyword>
<evidence type="ECO:0000256" key="1">
    <source>
        <dbReference type="ARBA" id="ARBA00004342"/>
    </source>
</evidence>
<dbReference type="CDD" id="cd00068">
    <property type="entry name" value="GGL"/>
    <property type="match status" value="1"/>
</dbReference>
<keyword evidence="4 11" id="KW-1003">Cell membrane</keyword>
<dbReference type="PANTHER" id="PTHR13809">
    <property type="entry name" value="GUANINE NUCLEOTIDE-BINDING PROTEIN GAMMA SUBUNIT"/>
    <property type="match status" value="1"/>
</dbReference>
<protein>
    <recommendedName>
        <fullName evidence="3 11">Guanine nucleotide-binding protein subunit gamma</fullName>
    </recommendedName>
</protein>
<evidence type="ECO:0000256" key="11">
    <source>
        <dbReference type="RuleBase" id="RU004973"/>
    </source>
</evidence>
<dbReference type="InterPro" id="IPR001770">
    <property type="entry name" value="G-protein_gamma"/>
</dbReference>
<keyword evidence="9" id="KW-0636">Prenylation</keyword>
<evidence type="ECO:0000256" key="7">
    <source>
        <dbReference type="ARBA" id="ARBA00023224"/>
    </source>
</evidence>
<comment type="caution">
    <text evidence="14">The sequence shown here is derived from an EMBL/GenBank/DDBJ whole genome shotgun (WGS) entry which is preliminary data.</text>
</comment>
<keyword evidence="15" id="KW-1185">Reference proteome</keyword>
<dbReference type="GO" id="GO:0031681">
    <property type="term" value="F:G-protein beta-subunit binding"/>
    <property type="evidence" value="ECO:0007669"/>
    <property type="project" value="InterPro"/>
</dbReference>
<gene>
    <name evidence="14" type="ORF">CAUJ_LOCUS9189</name>
</gene>
<evidence type="ECO:0000256" key="6">
    <source>
        <dbReference type="ARBA" id="ARBA00023136"/>
    </source>
</evidence>
<evidence type="ECO:0000256" key="10">
    <source>
        <dbReference type="ARBA" id="ARBA00062735"/>
    </source>
</evidence>
<evidence type="ECO:0000256" key="8">
    <source>
        <dbReference type="ARBA" id="ARBA00023288"/>
    </source>
</evidence>
<organism evidence="14 15">
    <name type="scientific">Caenorhabditis auriculariae</name>
    <dbReference type="NCBI Taxonomy" id="2777116"/>
    <lineage>
        <taxon>Eukaryota</taxon>
        <taxon>Metazoa</taxon>
        <taxon>Ecdysozoa</taxon>
        <taxon>Nematoda</taxon>
        <taxon>Chromadorea</taxon>
        <taxon>Rhabditida</taxon>
        <taxon>Rhabditina</taxon>
        <taxon>Rhabditomorpha</taxon>
        <taxon>Rhabditoidea</taxon>
        <taxon>Rhabditidae</taxon>
        <taxon>Peloderinae</taxon>
        <taxon>Caenorhabditis</taxon>
    </lineage>
</organism>
<dbReference type="FunFam" id="4.10.260.10:FF:000001">
    <property type="entry name" value="Guanine nucleotide-binding protein subunit gamma"/>
    <property type="match status" value="1"/>
</dbReference>
<dbReference type="EMBL" id="CAJGYM010000034">
    <property type="protein sequence ID" value="CAD6193270.1"/>
    <property type="molecule type" value="Genomic_DNA"/>
</dbReference>
<dbReference type="Pfam" id="PF00631">
    <property type="entry name" value="G-gamma"/>
    <property type="match status" value="1"/>
</dbReference>
<evidence type="ECO:0000259" key="13">
    <source>
        <dbReference type="PROSITE" id="PS50058"/>
    </source>
</evidence>
<feature type="domain" description="G protein gamma" evidence="13">
    <location>
        <begin position="113"/>
        <end position="181"/>
    </location>
</feature>
<name>A0A8S1HJ74_9PELO</name>
<evidence type="ECO:0000256" key="3">
    <source>
        <dbReference type="ARBA" id="ARBA00016111"/>
    </source>
</evidence>
<dbReference type="SMART" id="SM00224">
    <property type="entry name" value="GGL"/>
    <property type="match status" value="1"/>
</dbReference>
<evidence type="ECO:0000313" key="15">
    <source>
        <dbReference type="Proteomes" id="UP000835052"/>
    </source>
</evidence>
<dbReference type="PRINTS" id="PR00321">
    <property type="entry name" value="GPROTEING"/>
</dbReference>
<evidence type="ECO:0000256" key="9">
    <source>
        <dbReference type="ARBA" id="ARBA00023289"/>
    </source>
</evidence>